<keyword evidence="3" id="KW-1185">Reference proteome</keyword>
<accession>A0A3P7LY45</accession>
<evidence type="ECO:0000313" key="3">
    <source>
        <dbReference type="Proteomes" id="UP000281553"/>
    </source>
</evidence>
<proteinExistence type="predicted"/>
<organism evidence="2 3">
    <name type="scientific">Dibothriocephalus latus</name>
    <name type="common">Fish tapeworm</name>
    <name type="synonym">Diphyllobothrium latum</name>
    <dbReference type="NCBI Taxonomy" id="60516"/>
    <lineage>
        <taxon>Eukaryota</taxon>
        <taxon>Metazoa</taxon>
        <taxon>Spiralia</taxon>
        <taxon>Lophotrochozoa</taxon>
        <taxon>Platyhelminthes</taxon>
        <taxon>Cestoda</taxon>
        <taxon>Eucestoda</taxon>
        <taxon>Diphyllobothriidea</taxon>
        <taxon>Diphyllobothriidae</taxon>
        <taxon>Dibothriocephalus</taxon>
    </lineage>
</organism>
<feature type="transmembrane region" description="Helical" evidence="1">
    <location>
        <begin position="96"/>
        <end position="116"/>
    </location>
</feature>
<dbReference type="Proteomes" id="UP000281553">
    <property type="component" value="Unassembled WGS sequence"/>
</dbReference>
<reference evidence="2 3" key="1">
    <citation type="submission" date="2018-11" db="EMBL/GenBank/DDBJ databases">
        <authorList>
            <consortium name="Pathogen Informatics"/>
        </authorList>
    </citation>
    <scope>NUCLEOTIDE SEQUENCE [LARGE SCALE GENOMIC DNA]</scope>
</reference>
<evidence type="ECO:0000313" key="2">
    <source>
        <dbReference type="EMBL" id="VDN16537.1"/>
    </source>
</evidence>
<feature type="transmembrane region" description="Helical" evidence="1">
    <location>
        <begin position="128"/>
        <end position="149"/>
    </location>
</feature>
<gene>
    <name evidence="2" type="ORF">DILT_LOCUS12368</name>
</gene>
<keyword evidence="1" id="KW-1133">Transmembrane helix</keyword>
<dbReference type="AlphaFoldDB" id="A0A3P7LY45"/>
<sequence length="212" mass="23528">MVLPFITREVTVLLLSHQPLNVSVPKSSFTFLYAGAPTAPPVFLFASQYDLMPEVIGAGLVIGTFLFAPMMFLFAGMATLVNVDPSFYDTMLERTAIYFSWASILCCTWTLTILVVSKKALRMPYRFLVCLIISVLVFCLSVALGSIWVPWSWNPVTGATWGQYVKFSIFFVAVTGARIWTAFLALAILLRQGLGRQLSLRLQAVFYTLGVA</sequence>
<feature type="transmembrane region" description="Helical" evidence="1">
    <location>
        <begin position="55"/>
        <end position="76"/>
    </location>
</feature>
<evidence type="ECO:0000256" key="1">
    <source>
        <dbReference type="SAM" id="Phobius"/>
    </source>
</evidence>
<protein>
    <submittedName>
        <fullName evidence="2">Uncharacterized protein</fullName>
    </submittedName>
</protein>
<keyword evidence="1" id="KW-0812">Transmembrane</keyword>
<feature type="transmembrane region" description="Helical" evidence="1">
    <location>
        <begin position="169"/>
        <end position="190"/>
    </location>
</feature>
<dbReference type="OrthoDB" id="6247199at2759"/>
<dbReference type="EMBL" id="UYRU01066199">
    <property type="protein sequence ID" value="VDN16537.1"/>
    <property type="molecule type" value="Genomic_DNA"/>
</dbReference>
<name>A0A3P7LY45_DIBLA</name>
<keyword evidence="1" id="KW-0472">Membrane</keyword>